<feature type="compositionally biased region" description="Low complexity" evidence="4">
    <location>
        <begin position="68"/>
        <end position="83"/>
    </location>
</feature>
<evidence type="ECO:0000259" key="5">
    <source>
        <dbReference type="Pfam" id="PF02906"/>
    </source>
</evidence>
<dbReference type="AlphaFoldDB" id="A0A0P1BQU1"/>
<keyword evidence="2" id="KW-0479">Metal-binding</keyword>
<evidence type="ECO:0000256" key="2">
    <source>
        <dbReference type="ARBA" id="ARBA00022485"/>
    </source>
</evidence>
<dbReference type="Gene3D" id="3.40.50.1780">
    <property type="match status" value="2"/>
</dbReference>
<evidence type="ECO:0000256" key="4">
    <source>
        <dbReference type="SAM" id="MobiDB-lite"/>
    </source>
</evidence>
<dbReference type="Proteomes" id="UP000054845">
    <property type="component" value="Unassembled WGS sequence"/>
</dbReference>
<reference evidence="7" key="1">
    <citation type="submission" date="2014-09" db="EMBL/GenBank/DDBJ databases">
        <authorList>
            <person name="Sharma Rahul"/>
            <person name="Thines Marco"/>
        </authorList>
    </citation>
    <scope>NUCLEOTIDE SEQUENCE [LARGE SCALE GENOMIC DNA]</scope>
</reference>
<dbReference type="EMBL" id="CCYA01000270">
    <property type="protein sequence ID" value="CEH18251.1"/>
    <property type="molecule type" value="Genomic_DNA"/>
</dbReference>
<evidence type="ECO:0000313" key="7">
    <source>
        <dbReference type="Proteomes" id="UP000054845"/>
    </source>
</evidence>
<keyword evidence="2" id="KW-0408">Iron</keyword>
<feature type="region of interest" description="Disordered" evidence="4">
    <location>
        <begin position="370"/>
        <end position="389"/>
    </location>
</feature>
<dbReference type="STRING" id="401625.A0A0P1BQU1"/>
<dbReference type="Pfam" id="PF02906">
    <property type="entry name" value="Fe_hyd_lg_C"/>
    <property type="match status" value="1"/>
</dbReference>
<comment type="similarity">
    <text evidence="1">Belongs to the NARF family.</text>
</comment>
<dbReference type="InterPro" id="IPR004108">
    <property type="entry name" value="Fe_hydrogenase_lsu_C"/>
</dbReference>
<protein>
    <submittedName>
        <fullName evidence="6">Nuclear architecture related protein</fullName>
    </submittedName>
</protein>
<accession>A0A0P1BQU1</accession>
<evidence type="ECO:0000256" key="3">
    <source>
        <dbReference type="ARBA" id="ARBA00023014"/>
    </source>
</evidence>
<dbReference type="SUPFAM" id="SSF53920">
    <property type="entry name" value="Fe-only hydrogenase"/>
    <property type="match status" value="1"/>
</dbReference>
<evidence type="ECO:0000256" key="1">
    <source>
        <dbReference type="ARBA" id="ARBA00006596"/>
    </source>
</evidence>
<organism evidence="6 7">
    <name type="scientific">Ceraceosorus bombacis</name>
    <dbReference type="NCBI Taxonomy" id="401625"/>
    <lineage>
        <taxon>Eukaryota</taxon>
        <taxon>Fungi</taxon>
        <taxon>Dikarya</taxon>
        <taxon>Basidiomycota</taxon>
        <taxon>Ustilaginomycotina</taxon>
        <taxon>Exobasidiomycetes</taxon>
        <taxon>Ceraceosorales</taxon>
        <taxon>Ceraceosoraceae</taxon>
        <taxon>Ceraceosorus</taxon>
    </lineage>
</organism>
<feature type="domain" description="Iron hydrogenase large subunit C-terminal" evidence="5">
    <location>
        <begin position="173"/>
        <end position="550"/>
    </location>
</feature>
<dbReference type="InterPro" id="IPR050340">
    <property type="entry name" value="Cytosolic_Fe-S_CAF"/>
</dbReference>
<dbReference type="PANTHER" id="PTHR11615">
    <property type="entry name" value="NITRATE, FORMATE, IRON DEHYDROGENASE"/>
    <property type="match status" value="1"/>
</dbReference>
<dbReference type="Gene3D" id="3.40.950.10">
    <property type="entry name" value="Fe-only Hydrogenase (Larger Subunit), Chain L, domain 3"/>
    <property type="match status" value="2"/>
</dbReference>
<keyword evidence="7" id="KW-1185">Reference proteome</keyword>
<name>A0A0P1BQU1_9BASI</name>
<dbReference type="InterPro" id="IPR009016">
    <property type="entry name" value="Fe_hydrogenase"/>
</dbReference>
<proteinExistence type="inferred from homology"/>
<keyword evidence="2" id="KW-0004">4Fe-4S</keyword>
<feature type="region of interest" description="Disordered" evidence="4">
    <location>
        <begin position="62"/>
        <end position="89"/>
    </location>
</feature>
<evidence type="ECO:0000313" key="6">
    <source>
        <dbReference type="EMBL" id="CEH18251.1"/>
    </source>
</evidence>
<dbReference type="GO" id="GO:0051539">
    <property type="term" value="F:4 iron, 4 sulfur cluster binding"/>
    <property type="evidence" value="ECO:0007669"/>
    <property type="project" value="UniProtKB-KW"/>
</dbReference>
<keyword evidence="3" id="KW-0411">Iron-sulfur</keyword>
<sequence length="755" mass="80413">MTFSGALTLTDLNDYLGPSQACIKPVSGDTAKPDSEAANVTSQAGGASTAISIDADGSYYESRHSVHSDGGFSSTAASGSTSDDQPRARTKLETAQISLDDCLACSGCVTSAEAVLVGLQSTESLMKTLREVRELPTADRPLLVASIAPQVLASFSALYSHRASSMRASATHLSLPTMLARIAYFFKSQLGFDEVYDTTFARHLSLRAHVREFKDRKDSQSRAPNSANGNATPCLPMLASACPGWVCYAEKTHGELLPLLSRTRSPQQISGILAKQILPAAATLASSTARNPSGKTRQVYHLSVMPCYDKKLEASRPDFANAGADGQSVKDVDCVITAGELDNLMKEQEFDITASVSASNADLALLQEAESTAERPKLPPSPPESESGADLDIAATSVATQDTSDPATRPSIPSLLPQVGSSSGSYLFAILAAVWTDHLSTLSPDSAQPALDVRTIRNADYTEYVLRDAAGSVLFRGATTYGFRNLQNLVRKLQKQTGLKSKGASAGIVDPLSRIGGAVAASPLSVAAEDDGSYDYVEVMACPGGCVNGGGQLRPPTSSAPANQEQSDAQATSIVARTLQAQNDAAEMQVDGVELPKAKMTGYDTPDTDMLSLASERKDDGLDLGDERASIEEPIKGWQGTSREWVRVVENAYWRKEDVESPDDDLSFGSAHAVQAFVKDRQQLGDPRLLSHAVSKALRDHVAPLAESTKQNIESLTRDYEGRIRSLNDGAGEQNFFTQYRAVQDEAVSGLAVQW</sequence>
<dbReference type="OrthoDB" id="10253113at2759"/>